<dbReference type="EMBL" id="JBHSZI010000001">
    <property type="protein sequence ID" value="MFC7059346.1"/>
    <property type="molecule type" value="Genomic_DNA"/>
</dbReference>
<dbReference type="AlphaFoldDB" id="A0ABD5W1I9"/>
<feature type="transmembrane region" description="Helical" evidence="1">
    <location>
        <begin position="44"/>
        <end position="63"/>
    </location>
</feature>
<evidence type="ECO:0000313" key="3">
    <source>
        <dbReference type="Proteomes" id="UP001596445"/>
    </source>
</evidence>
<comment type="caution">
    <text evidence="2">The sequence shown here is derived from an EMBL/GenBank/DDBJ whole genome shotgun (WGS) entry which is preliminary data.</text>
</comment>
<keyword evidence="1" id="KW-0812">Transmembrane</keyword>
<keyword evidence="3" id="KW-1185">Reference proteome</keyword>
<protein>
    <submittedName>
        <fullName evidence="2">Uncharacterized protein</fullName>
    </submittedName>
</protein>
<dbReference type="GeneID" id="76631498"/>
<evidence type="ECO:0000313" key="2">
    <source>
        <dbReference type="EMBL" id="MFC7059346.1"/>
    </source>
</evidence>
<sequence length="68" mass="7007">MSSESSFLESTRIDSTRARVVSRVFAAGGAAVIALAVADTLATQVAVVAVLALVFTVALGVCYNRVFS</sequence>
<accession>A0ABD5W1I9</accession>
<keyword evidence="1" id="KW-0472">Membrane</keyword>
<name>A0ABD5W1I9_9EURY</name>
<gene>
    <name evidence="2" type="ORF">ACFQQG_15685</name>
</gene>
<keyword evidence="1" id="KW-1133">Transmembrane helix</keyword>
<dbReference type="RefSeq" id="WP_267162119.1">
    <property type="nucleotide sequence ID" value="NZ_CP112972.1"/>
</dbReference>
<organism evidence="2 3">
    <name type="scientific">Halovenus salina</name>
    <dbReference type="NCBI Taxonomy" id="1510225"/>
    <lineage>
        <taxon>Archaea</taxon>
        <taxon>Methanobacteriati</taxon>
        <taxon>Methanobacteriota</taxon>
        <taxon>Stenosarchaea group</taxon>
        <taxon>Halobacteria</taxon>
        <taxon>Halobacteriales</taxon>
        <taxon>Haloarculaceae</taxon>
        <taxon>Halovenus</taxon>
    </lineage>
</organism>
<reference evidence="2 3" key="1">
    <citation type="journal article" date="2019" name="Int. J. Syst. Evol. Microbiol.">
        <title>The Global Catalogue of Microorganisms (GCM) 10K type strain sequencing project: providing services to taxonomists for standard genome sequencing and annotation.</title>
        <authorList>
            <consortium name="The Broad Institute Genomics Platform"/>
            <consortium name="The Broad Institute Genome Sequencing Center for Infectious Disease"/>
            <person name="Wu L."/>
            <person name="Ma J."/>
        </authorList>
    </citation>
    <scope>NUCLEOTIDE SEQUENCE [LARGE SCALE GENOMIC DNA]</scope>
    <source>
        <strain evidence="2 3">JCM 30072</strain>
    </source>
</reference>
<evidence type="ECO:0000256" key="1">
    <source>
        <dbReference type="SAM" id="Phobius"/>
    </source>
</evidence>
<dbReference type="Proteomes" id="UP001596445">
    <property type="component" value="Unassembled WGS sequence"/>
</dbReference>
<proteinExistence type="predicted"/>
<feature type="transmembrane region" description="Helical" evidence="1">
    <location>
        <begin position="20"/>
        <end position="38"/>
    </location>
</feature>